<dbReference type="KEGG" id="sch:Sphch_3976"/>
<dbReference type="InterPro" id="IPR020904">
    <property type="entry name" value="Sc_DH/Rdtase_CS"/>
</dbReference>
<dbReference type="RefSeq" id="WP_013849780.1">
    <property type="nucleotide sequence ID" value="NC_015594.1"/>
</dbReference>
<keyword evidence="5" id="KW-1185">Reference proteome</keyword>
<dbReference type="GO" id="GO:0006633">
    <property type="term" value="P:fatty acid biosynthetic process"/>
    <property type="evidence" value="ECO:0007669"/>
    <property type="project" value="TreeGrafter"/>
</dbReference>
<dbReference type="Pfam" id="PF13561">
    <property type="entry name" value="adh_short_C2"/>
    <property type="match status" value="1"/>
</dbReference>
<evidence type="ECO:0000256" key="1">
    <source>
        <dbReference type="ARBA" id="ARBA00006484"/>
    </source>
</evidence>
<evidence type="ECO:0000256" key="3">
    <source>
        <dbReference type="ARBA" id="ARBA00051383"/>
    </source>
</evidence>
<protein>
    <submittedName>
        <fullName evidence="4">3-oxoacyl-(Acyl-carrier-protein) reductase</fullName>
        <ecNumber evidence="4">1.1.1.100</ecNumber>
    </submittedName>
</protein>
<dbReference type="PANTHER" id="PTHR42760:SF133">
    <property type="entry name" value="3-OXOACYL-[ACYL-CARRIER-PROTEIN] REDUCTASE"/>
    <property type="match status" value="1"/>
</dbReference>
<dbReference type="SUPFAM" id="SSF51735">
    <property type="entry name" value="NAD(P)-binding Rossmann-fold domains"/>
    <property type="match status" value="1"/>
</dbReference>
<sequence precursor="true">MTRQIAIVTGAAAGFGRAIATRLASDGTDIVIFDIDAPGAHTTAEEVRAQGVTAEVVIGSVADPDDVRRAFAFVDDRFGGVDILINNAGVTGNRPTVDITDEEWRRTMSIDLDGVFYCSREAGRAMIGRRPGVIVNIGSIYSLVAAPERASYCASKAGVAMLTRSLAVEWAPHGIRVNCVAPGYADTAMMRELAAVGKIALEPLLRRTPQGRLTQMEDVAETVAFLCDPRSVHITGQVIAVDGGWTANGYI</sequence>
<reference evidence="4 5" key="1">
    <citation type="submission" date="2011-05" db="EMBL/GenBank/DDBJ databases">
        <title>Complete sequence of chromosome 2 of Sphingobium chlorophenolicum L-1.</title>
        <authorList>
            <consortium name="US DOE Joint Genome Institute"/>
            <person name="Lucas S."/>
            <person name="Han J."/>
            <person name="Lapidus A."/>
            <person name="Cheng J.-F."/>
            <person name="Goodwin L."/>
            <person name="Pitluck S."/>
            <person name="Peters L."/>
            <person name="Daligault H."/>
            <person name="Han C."/>
            <person name="Tapia R."/>
            <person name="Land M."/>
            <person name="Hauser L."/>
            <person name="Kyrpides N."/>
            <person name="Ivanova N."/>
            <person name="Pagani I."/>
            <person name="Turner P."/>
            <person name="Copley S."/>
            <person name="Woyke T."/>
        </authorList>
    </citation>
    <scope>NUCLEOTIDE SEQUENCE [LARGE SCALE GENOMIC DNA]</scope>
    <source>
        <strain evidence="4 5">L-1</strain>
    </source>
</reference>
<dbReference type="InterPro" id="IPR002347">
    <property type="entry name" value="SDR_fam"/>
</dbReference>
<comment type="similarity">
    <text evidence="1">Belongs to the short-chain dehydrogenases/reductases (SDR) family.</text>
</comment>
<dbReference type="EMBL" id="CP002799">
    <property type="protein sequence ID" value="AEG51556.1"/>
    <property type="molecule type" value="Genomic_DNA"/>
</dbReference>
<dbReference type="STRING" id="690566.Sphch_3976"/>
<accession>F6F1Z0</accession>
<dbReference type="FunFam" id="3.40.50.720:FF:000084">
    <property type="entry name" value="Short-chain dehydrogenase reductase"/>
    <property type="match status" value="1"/>
</dbReference>
<comment type="catalytic activity">
    <reaction evidence="3">
        <text>2,5-dichlorocyclohexa-2,5-dien-1,4-diol + NAD(+) = 2,5-dichlorohydroquinone + NADH + H(+)</text>
        <dbReference type="Rhea" id="RHEA:15741"/>
        <dbReference type="ChEBI" id="CHEBI:15378"/>
        <dbReference type="ChEBI" id="CHEBI:27545"/>
        <dbReference type="ChEBI" id="CHEBI:28975"/>
        <dbReference type="ChEBI" id="CHEBI:57540"/>
        <dbReference type="ChEBI" id="CHEBI:57945"/>
    </reaction>
</comment>
<dbReference type="GO" id="GO:0004316">
    <property type="term" value="F:3-oxoacyl-[acyl-carrier-protein] reductase (NADPH) activity"/>
    <property type="evidence" value="ECO:0007669"/>
    <property type="project" value="UniProtKB-EC"/>
</dbReference>
<organism evidence="4 5">
    <name type="scientific">Sphingobium chlorophenolicum L-1</name>
    <dbReference type="NCBI Taxonomy" id="690566"/>
    <lineage>
        <taxon>Bacteria</taxon>
        <taxon>Pseudomonadati</taxon>
        <taxon>Pseudomonadota</taxon>
        <taxon>Alphaproteobacteria</taxon>
        <taxon>Sphingomonadales</taxon>
        <taxon>Sphingomonadaceae</taxon>
        <taxon>Sphingobium</taxon>
    </lineage>
</organism>
<evidence type="ECO:0000256" key="2">
    <source>
        <dbReference type="ARBA" id="ARBA00023002"/>
    </source>
</evidence>
<evidence type="ECO:0000313" key="5">
    <source>
        <dbReference type="Proteomes" id="UP000007150"/>
    </source>
</evidence>
<dbReference type="InterPro" id="IPR036291">
    <property type="entry name" value="NAD(P)-bd_dom_sf"/>
</dbReference>
<dbReference type="GO" id="GO:0048038">
    <property type="term" value="F:quinone binding"/>
    <property type="evidence" value="ECO:0007669"/>
    <property type="project" value="TreeGrafter"/>
</dbReference>
<dbReference type="PRINTS" id="PR00080">
    <property type="entry name" value="SDRFAMILY"/>
</dbReference>
<dbReference type="Proteomes" id="UP000007150">
    <property type="component" value="Chromosome 2"/>
</dbReference>
<dbReference type="PROSITE" id="PS00061">
    <property type="entry name" value="ADH_SHORT"/>
    <property type="match status" value="1"/>
</dbReference>
<dbReference type="Gene3D" id="3.40.50.720">
    <property type="entry name" value="NAD(P)-binding Rossmann-like Domain"/>
    <property type="match status" value="1"/>
</dbReference>
<dbReference type="PANTHER" id="PTHR42760">
    <property type="entry name" value="SHORT-CHAIN DEHYDROGENASES/REDUCTASES FAMILY MEMBER"/>
    <property type="match status" value="1"/>
</dbReference>
<keyword evidence="2 4" id="KW-0560">Oxidoreductase</keyword>
<dbReference type="HOGENOM" id="CLU_010194_1_1_5"/>
<dbReference type="AlphaFoldDB" id="F6F1Z0"/>
<gene>
    <name evidence="4" type="ORF">Sphch_3976</name>
</gene>
<name>F6F1Z0_SPHCR</name>
<dbReference type="EC" id="1.1.1.100" evidence="4"/>
<dbReference type="NCBIfam" id="NF005559">
    <property type="entry name" value="PRK07231.1"/>
    <property type="match status" value="1"/>
</dbReference>
<evidence type="ECO:0000313" key="4">
    <source>
        <dbReference type="EMBL" id="AEG51556.1"/>
    </source>
</evidence>
<dbReference type="CDD" id="cd05233">
    <property type="entry name" value="SDR_c"/>
    <property type="match status" value="1"/>
</dbReference>
<dbReference type="PRINTS" id="PR00081">
    <property type="entry name" value="GDHRDH"/>
</dbReference>
<dbReference type="GO" id="GO:0018502">
    <property type="term" value="F:2,5-dichloro-2,5-cyclohexadiene-1,4-diol dehydrogenase activity"/>
    <property type="evidence" value="ECO:0007669"/>
    <property type="project" value="RHEA"/>
</dbReference>
<proteinExistence type="inferred from homology"/>